<feature type="compositionally biased region" description="Polar residues" evidence="7">
    <location>
        <begin position="85"/>
        <end position="94"/>
    </location>
</feature>
<dbReference type="InterPro" id="IPR000679">
    <property type="entry name" value="Znf_GATA"/>
</dbReference>
<evidence type="ECO:0000256" key="5">
    <source>
        <dbReference type="ARBA" id="ARBA00023242"/>
    </source>
</evidence>
<organism evidence="9 10">
    <name type="scientific">Maudiozyma humilis</name>
    <name type="common">Sour dough yeast</name>
    <name type="synonym">Kazachstania humilis</name>
    <dbReference type="NCBI Taxonomy" id="51915"/>
    <lineage>
        <taxon>Eukaryota</taxon>
        <taxon>Fungi</taxon>
        <taxon>Dikarya</taxon>
        <taxon>Ascomycota</taxon>
        <taxon>Saccharomycotina</taxon>
        <taxon>Saccharomycetes</taxon>
        <taxon>Saccharomycetales</taxon>
        <taxon>Saccharomycetaceae</taxon>
        <taxon>Maudiozyma</taxon>
    </lineage>
</organism>
<feature type="compositionally biased region" description="Polar residues" evidence="7">
    <location>
        <begin position="251"/>
        <end position="262"/>
    </location>
</feature>
<dbReference type="Gene3D" id="3.30.50.10">
    <property type="entry name" value="Erythroid Transcription Factor GATA-1, subunit A"/>
    <property type="match status" value="1"/>
</dbReference>
<feature type="compositionally biased region" description="Polar residues" evidence="7">
    <location>
        <begin position="595"/>
        <end position="620"/>
    </location>
</feature>
<feature type="region of interest" description="Disordered" evidence="7">
    <location>
        <begin position="730"/>
        <end position="779"/>
    </location>
</feature>
<keyword evidence="4" id="KW-0862">Zinc</keyword>
<evidence type="ECO:0000313" key="9">
    <source>
        <dbReference type="EMBL" id="GMM57059.1"/>
    </source>
</evidence>
<dbReference type="GO" id="GO:0000122">
    <property type="term" value="P:negative regulation of transcription by RNA polymerase II"/>
    <property type="evidence" value="ECO:0007669"/>
    <property type="project" value="TreeGrafter"/>
</dbReference>
<keyword evidence="10" id="KW-1185">Reference proteome</keyword>
<feature type="compositionally biased region" description="Low complexity" evidence="7">
    <location>
        <begin position="236"/>
        <end position="248"/>
    </location>
</feature>
<dbReference type="EMBL" id="BTGD01000011">
    <property type="protein sequence ID" value="GMM57059.1"/>
    <property type="molecule type" value="Genomic_DNA"/>
</dbReference>
<evidence type="ECO:0000313" key="10">
    <source>
        <dbReference type="Proteomes" id="UP001377567"/>
    </source>
</evidence>
<dbReference type="GO" id="GO:0045944">
    <property type="term" value="P:positive regulation of transcription by RNA polymerase II"/>
    <property type="evidence" value="ECO:0007669"/>
    <property type="project" value="TreeGrafter"/>
</dbReference>
<evidence type="ECO:0000256" key="7">
    <source>
        <dbReference type="SAM" id="MobiDB-lite"/>
    </source>
</evidence>
<dbReference type="GO" id="GO:0008270">
    <property type="term" value="F:zinc ion binding"/>
    <property type="evidence" value="ECO:0007669"/>
    <property type="project" value="UniProtKB-KW"/>
</dbReference>
<evidence type="ECO:0000256" key="1">
    <source>
        <dbReference type="ARBA" id="ARBA00004123"/>
    </source>
</evidence>
<feature type="region of interest" description="Disordered" evidence="7">
    <location>
        <begin position="1"/>
        <end position="34"/>
    </location>
</feature>
<dbReference type="GO" id="GO:0005634">
    <property type="term" value="C:nucleus"/>
    <property type="evidence" value="ECO:0007669"/>
    <property type="project" value="UniProtKB-SubCell"/>
</dbReference>
<feature type="compositionally biased region" description="Low complexity" evidence="7">
    <location>
        <begin position="73"/>
        <end position="84"/>
    </location>
</feature>
<feature type="region of interest" description="Disordered" evidence="7">
    <location>
        <begin position="236"/>
        <end position="262"/>
    </location>
</feature>
<feature type="compositionally biased region" description="Polar residues" evidence="7">
    <location>
        <begin position="288"/>
        <end position="310"/>
    </location>
</feature>
<dbReference type="InterPro" id="IPR039355">
    <property type="entry name" value="Transcription_factor_GATA"/>
</dbReference>
<feature type="region of interest" description="Disordered" evidence="7">
    <location>
        <begin position="67"/>
        <end position="100"/>
    </location>
</feature>
<dbReference type="AlphaFoldDB" id="A0AAV5RZK0"/>
<feature type="region of interest" description="Disordered" evidence="7">
    <location>
        <begin position="653"/>
        <end position="672"/>
    </location>
</feature>
<comment type="caution">
    <text evidence="9">The sequence shown here is derived from an EMBL/GenBank/DDBJ whole genome shotgun (WGS) entry which is preliminary data.</text>
</comment>
<keyword evidence="5" id="KW-0539">Nucleus</keyword>
<feature type="compositionally biased region" description="Low complexity" evidence="7">
    <location>
        <begin position="558"/>
        <end position="575"/>
    </location>
</feature>
<feature type="compositionally biased region" description="Polar residues" evidence="7">
    <location>
        <begin position="730"/>
        <end position="743"/>
    </location>
</feature>
<feature type="compositionally biased region" description="Polar residues" evidence="7">
    <location>
        <begin position="532"/>
        <end position="541"/>
    </location>
</feature>
<evidence type="ECO:0000259" key="8">
    <source>
        <dbReference type="PROSITE" id="PS50114"/>
    </source>
</evidence>
<dbReference type="Proteomes" id="UP001377567">
    <property type="component" value="Unassembled WGS sequence"/>
</dbReference>
<accession>A0AAV5RZK0</accession>
<dbReference type="CDD" id="cd00202">
    <property type="entry name" value="ZnF_GATA"/>
    <property type="match status" value="1"/>
</dbReference>
<dbReference type="PANTHER" id="PTHR10071">
    <property type="entry name" value="TRANSCRIPTION FACTOR GATA FAMILY MEMBER"/>
    <property type="match status" value="1"/>
</dbReference>
<evidence type="ECO:0000256" key="3">
    <source>
        <dbReference type="ARBA" id="ARBA00022771"/>
    </source>
</evidence>
<feature type="compositionally biased region" description="Polar residues" evidence="7">
    <location>
        <begin position="657"/>
        <end position="669"/>
    </location>
</feature>
<feature type="region of interest" description="Disordered" evidence="7">
    <location>
        <begin position="274"/>
        <end position="310"/>
    </location>
</feature>
<dbReference type="PROSITE" id="PS00344">
    <property type="entry name" value="GATA_ZN_FINGER_1"/>
    <property type="match status" value="1"/>
</dbReference>
<dbReference type="GO" id="GO:0000978">
    <property type="term" value="F:RNA polymerase II cis-regulatory region sequence-specific DNA binding"/>
    <property type="evidence" value="ECO:0007669"/>
    <property type="project" value="TreeGrafter"/>
</dbReference>
<dbReference type="PANTHER" id="PTHR10071:SF281">
    <property type="entry name" value="BOX A-BINDING FACTOR-RELATED"/>
    <property type="match status" value="1"/>
</dbReference>
<reference evidence="9 10" key="1">
    <citation type="journal article" date="2023" name="Elife">
        <title>Identification of key yeast species and microbe-microbe interactions impacting larval growth of Drosophila in the wild.</title>
        <authorList>
            <person name="Mure A."/>
            <person name="Sugiura Y."/>
            <person name="Maeda R."/>
            <person name="Honda K."/>
            <person name="Sakurai N."/>
            <person name="Takahashi Y."/>
            <person name="Watada M."/>
            <person name="Katoh T."/>
            <person name="Gotoh A."/>
            <person name="Gotoh Y."/>
            <person name="Taniguchi I."/>
            <person name="Nakamura K."/>
            <person name="Hayashi T."/>
            <person name="Katayama T."/>
            <person name="Uemura T."/>
            <person name="Hattori Y."/>
        </authorList>
    </citation>
    <scope>NUCLEOTIDE SEQUENCE [LARGE SCALE GENOMIC DNA]</scope>
    <source>
        <strain evidence="9 10">KH-74</strain>
    </source>
</reference>
<dbReference type="FunFam" id="3.30.50.10:FF:000007">
    <property type="entry name" value="Nitrogen regulatory AreA, N-terminal"/>
    <property type="match status" value="1"/>
</dbReference>
<dbReference type="Pfam" id="PF00320">
    <property type="entry name" value="GATA"/>
    <property type="match status" value="1"/>
</dbReference>
<gene>
    <name evidence="9" type="ORF">DAKH74_036750</name>
</gene>
<evidence type="ECO:0000256" key="4">
    <source>
        <dbReference type="ARBA" id="ARBA00022833"/>
    </source>
</evidence>
<feature type="compositionally biased region" description="Low complexity" evidence="7">
    <location>
        <begin position="450"/>
        <end position="460"/>
    </location>
</feature>
<evidence type="ECO:0000256" key="2">
    <source>
        <dbReference type="ARBA" id="ARBA00022723"/>
    </source>
</evidence>
<feature type="compositionally biased region" description="Polar residues" evidence="7">
    <location>
        <begin position="461"/>
        <end position="471"/>
    </location>
</feature>
<feature type="compositionally biased region" description="Low complexity" evidence="7">
    <location>
        <begin position="583"/>
        <end position="593"/>
    </location>
</feature>
<dbReference type="PRINTS" id="PR00619">
    <property type="entry name" value="GATAZNFINGER"/>
</dbReference>
<dbReference type="SUPFAM" id="SSF57716">
    <property type="entry name" value="Glucocorticoid receptor-like (DNA-binding domain)"/>
    <property type="match status" value="1"/>
</dbReference>
<feature type="domain" description="GATA-type" evidence="8">
    <location>
        <begin position="337"/>
        <end position="390"/>
    </location>
</feature>
<name>A0AAV5RZK0_MAUHU</name>
<dbReference type="InterPro" id="IPR013088">
    <property type="entry name" value="Znf_NHR/GATA"/>
</dbReference>
<keyword evidence="2" id="KW-0479">Metal-binding</keyword>
<keyword evidence="3 6" id="KW-0863">Zinc-finger</keyword>
<comment type="subcellular location">
    <subcellularLocation>
        <location evidence="1">Nucleus</location>
    </subcellularLocation>
</comment>
<dbReference type="SMART" id="SM00401">
    <property type="entry name" value="ZnF_GATA"/>
    <property type="match status" value="1"/>
</dbReference>
<feature type="region of interest" description="Disordered" evidence="7">
    <location>
        <begin position="450"/>
        <end position="620"/>
    </location>
</feature>
<dbReference type="PROSITE" id="PS50114">
    <property type="entry name" value="GATA_ZN_FINGER_2"/>
    <property type="match status" value="1"/>
</dbReference>
<sequence length="794" mass="83504">MPQDTDSEFHSLFGGNPPPGNTNSGHTAGDSAPGKHDALALGFDDMLEVLPDDINFGSFFTPLPMNDHDDSASESGAPASASASNVPVTNTLPQDSGIVETPGSIKYESIFSQMSTAPPPQGSAPIDIANQQNGEIAGLWDFNIDQMQMTPSNSSDSATISAPNSYNSENLHMSTSHNQSAFNQFKNLTSHALTEGKSTSLFPQAPVPAQQQHPGGYGFPSNALQSFNIYNIPNSSTAQQQQPAYSASPMGYSNTPTTLKQGNAATPSIYQQIGRRSSMSHDKGISIPLSSSNTNNSVRKNQLGRQLSSTSLTTLNKRTSSISDISASASNSTLLSRKPAVQCYNCKTFKTPLWRRDPNGNTLCNACGLFQKLHGTMRPLSLKSDVIKKRNTKKKTKKAQAAAAAAAAAAASAQGTTGNTPLPEQHAMNMPVQNNIRRNFVPPSISSATATTQMTRTAAQSNISKSRNSRGSFVANGPGSSPAAIMRMNDDDQRAMSAGGYGGGNGMGNPGLSRIQSNGPNRIGGSPGVTANDISQLNSVQDGGGPGGMNSQQRWSRRGSTSSMTSSRSSSSRSMIPILPKLSNSNNNSAASSPRVVQNTYGYPSNSPMQPGLFSTSTGRNGITIPRRKLSRNASHSSSFMAASLQQLQQQNAAATKGNTPGGQIQQDPGSVKYGQADVTPSPMRDDYNMFVDDQQESSMFRKNSGIAGRNSSNVAAAPYQGAAARSHTSLLSQQLHDSNGQPAGQHEFHSNGSIVTEQAPGMAAGSEQNGDADKGDASVTVSAHELDWLKFGI</sequence>
<dbReference type="GO" id="GO:0000981">
    <property type="term" value="F:DNA-binding transcription factor activity, RNA polymerase II-specific"/>
    <property type="evidence" value="ECO:0007669"/>
    <property type="project" value="TreeGrafter"/>
</dbReference>
<protein>
    <submittedName>
        <fullName evidence="9">Nitrogen-responsive transcriptional regulator</fullName>
    </submittedName>
</protein>
<feature type="compositionally biased region" description="Gly residues" evidence="7">
    <location>
        <begin position="499"/>
        <end position="509"/>
    </location>
</feature>
<proteinExistence type="predicted"/>
<evidence type="ECO:0000256" key="6">
    <source>
        <dbReference type="PROSITE-ProRule" id="PRU00094"/>
    </source>
</evidence>